<evidence type="ECO:0000313" key="2">
    <source>
        <dbReference type="Proteomes" id="UP000441354"/>
    </source>
</evidence>
<organism evidence="1 2">
    <name type="scientific">Bacillus mesophilum</name>
    <dbReference type="NCBI Taxonomy" id="1071718"/>
    <lineage>
        <taxon>Bacteria</taxon>
        <taxon>Bacillati</taxon>
        <taxon>Bacillota</taxon>
        <taxon>Bacilli</taxon>
        <taxon>Bacillales</taxon>
        <taxon>Bacillaceae</taxon>
        <taxon>Bacillus</taxon>
    </lineage>
</organism>
<keyword evidence="2" id="KW-1185">Reference proteome</keyword>
<dbReference type="EMBL" id="WBOT01000001">
    <property type="protein sequence ID" value="KAB2335576.1"/>
    <property type="molecule type" value="Genomic_DNA"/>
</dbReference>
<gene>
    <name evidence="1" type="ORF">F7732_03110</name>
</gene>
<proteinExistence type="predicted"/>
<comment type="caution">
    <text evidence="1">The sequence shown here is derived from an EMBL/GenBank/DDBJ whole genome shotgun (WGS) entry which is preliminary data.</text>
</comment>
<accession>A0A7V7UX75</accession>
<evidence type="ECO:0000313" key="1">
    <source>
        <dbReference type="EMBL" id="KAB2335576.1"/>
    </source>
</evidence>
<dbReference type="OrthoDB" id="2935799at2"/>
<dbReference type="AlphaFoldDB" id="A0A7V7UX75"/>
<sequence>MLAAKRNKRIKECDNNSHNTCTEKCEGCVCVHLKNLSQDKGSRKYGILLKDKGANEPISLDGTGMPTVFFFDKLDKDSCCIFFRFEDMSGTTPMTTVWKTFIVDCQSLSGFVISEEHSDSLIGSEF</sequence>
<dbReference type="Proteomes" id="UP000441354">
    <property type="component" value="Unassembled WGS sequence"/>
</dbReference>
<reference evidence="1 2" key="1">
    <citation type="journal article" date="2014" name="Arch. Microbiol.">
        <title>Bacillus mesophilum sp. nov., strain IITR-54T, a novel 4-chlorobiphenyl dechlorinating bacterium.</title>
        <authorList>
            <person name="Manickam N."/>
            <person name="Singh N.K."/>
            <person name="Bajaj A."/>
            <person name="Kumar R.M."/>
            <person name="Kaur G."/>
            <person name="Kaur N."/>
            <person name="Bala M."/>
            <person name="Kumar A."/>
            <person name="Mayilraj S."/>
        </authorList>
    </citation>
    <scope>NUCLEOTIDE SEQUENCE [LARGE SCALE GENOMIC DNA]</scope>
    <source>
        <strain evidence="1 2">IITR-54</strain>
    </source>
</reference>
<name>A0A7V7UX75_9BACI</name>
<dbReference type="RefSeq" id="WP_151572193.1">
    <property type="nucleotide sequence ID" value="NZ_WBOT01000001.1"/>
</dbReference>
<protein>
    <submittedName>
        <fullName evidence="1">Uncharacterized protein</fullName>
    </submittedName>
</protein>